<protein>
    <submittedName>
        <fullName evidence="2">Uncharacterized protein</fullName>
    </submittedName>
</protein>
<dbReference type="EMBL" id="CM022219">
    <property type="protein sequence ID" value="KAF7037369.1"/>
    <property type="molecule type" value="Genomic_DNA"/>
</dbReference>
<evidence type="ECO:0000313" key="2">
    <source>
        <dbReference type="EMBL" id="KAF7037369.1"/>
    </source>
</evidence>
<evidence type="ECO:0000256" key="1">
    <source>
        <dbReference type="SAM" id="MobiDB-lite"/>
    </source>
</evidence>
<accession>A0A9R1FZA6</accession>
<reference evidence="2" key="2">
    <citation type="submission" date="2020-03" db="EMBL/GenBank/DDBJ databases">
        <title>The second near-complete assembly of the hexaploid bread wheat (Triticum aestivum) genome.</title>
        <authorList>
            <person name="Zimin A.V."/>
            <person name="Puiu D."/>
            <person name="Shumante A."/>
            <person name="Alonge M."/>
            <person name="Salzberg S.L."/>
        </authorList>
    </citation>
    <scope>NUCLEOTIDE SEQUENCE</scope>
    <source>
        <tissue evidence="2">Leaf</tissue>
    </source>
</reference>
<comment type="caution">
    <text evidence="2">The sequence shown here is derived from an EMBL/GenBank/DDBJ whole genome shotgun (WGS) entry which is preliminary data.</text>
</comment>
<dbReference type="Proteomes" id="UP000815260">
    <property type="component" value="Chromosome 3D"/>
</dbReference>
<organism evidence="2">
    <name type="scientific">Triticum aestivum</name>
    <name type="common">Wheat</name>
    <dbReference type="NCBI Taxonomy" id="4565"/>
    <lineage>
        <taxon>Eukaryota</taxon>
        <taxon>Viridiplantae</taxon>
        <taxon>Streptophyta</taxon>
        <taxon>Embryophyta</taxon>
        <taxon>Tracheophyta</taxon>
        <taxon>Spermatophyta</taxon>
        <taxon>Magnoliopsida</taxon>
        <taxon>Liliopsida</taxon>
        <taxon>Poales</taxon>
        <taxon>Poaceae</taxon>
        <taxon>BOP clade</taxon>
        <taxon>Pooideae</taxon>
        <taxon>Triticodae</taxon>
        <taxon>Triticeae</taxon>
        <taxon>Triticinae</taxon>
        <taxon>Triticum</taxon>
    </lineage>
</organism>
<proteinExistence type="predicted"/>
<dbReference type="AlphaFoldDB" id="A0A9R1FZA6"/>
<reference evidence="2" key="1">
    <citation type="journal article" date="2017" name="Gigascience">
        <title>The first near-complete assembly of the hexaploid bread wheat genome, Triticum aestivum.</title>
        <authorList>
            <person name="Zimin A.V."/>
            <person name="Puiu D."/>
            <person name="Hall R."/>
            <person name="Kingan S."/>
            <person name="Clavijo B.J."/>
            <person name="Salzberg S.L."/>
        </authorList>
    </citation>
    <scope>NUCLEOTIDE SEQUENCE</scope>
    <source>
        <tissue evidence="2">Leaf</tissue>
    </source>
</reference>
<sequence length="30" mass="3626">HAALLPRQRRRPRPDVRPLRRAQPPPPRQH</sequence>
<feature type="non-terminal residue" evidence="2">
    <location>
        <position position="30"/>
    </location>
</feature>
<feature type="non-terminal residue" evidence="2">
    <location>
        <position position="1"/>
    </location>
</feature>
<feature type="region of interest" description="Disordered" evidence="1">
    <location>
        <begin position="1"/>
        <end position="30"/>
    </location>
</feature>
<name>A0A9R1FZA6_WHEAT</name>
<gene>
    <name evidence="2" type="ORF">CFC21_047757</name>
</gene>